<dbReference type="KEGG" id="mhaz:BHR79_09780"/>
<dbReference type="GO" id="GO:0005829">
    <property type="term" value="C:cytosol"/>
    <property type="evidence" value="ECO:0007669"/>
    <property type="project" value="TreeGrafter"/>
</dbReference>
<dbReference type="PROSITE" id="PS00638">
    <property type="entry name" value="PII_GLNB_CTER"/>
    <property type="match status" value="1"/>
</dbReference>
<dbReference type="Gene3D" id="3.30.70.120">
    <property type="match status" value="1"/>
</dbReference>
<proteinExistence type="inferred from homology"/>
<dbReference type="Proteomes" id="UP000198669">
    <property type="component" value="Unassembled WGS sequence"/>
</dbReference>
<dbReference type="InterPro" id="IPR002187">
    <property type="entry name" value="N-reg_PII"/>
</dbReference>
<dbReference type="SMART" id="SM00938">
    <property type="entry name" value="P-II"/>
    <property type="match status" value="1"/>
</dbReference>
<dbReference type="Pfam" id="PF00543">
    <property type="entry name" value="P-II"/>
    <property type="match status" value="1"/>
</dbReference>
<evidence type="ECO:0000313" key="5">
    <source>
        <dbReference type="Proteomes" id="UP000186879"/>
    </source>
</evidence>
<dbReference type="Proteomes" id="UP000267921">
    <property type="component" value="Unassembled WGS sequence"/>
</dbReference>
<name>A0A1L3Q4G9_9EURY</name>
<gene>
    <name evidence="2" type="ORF">BHR79_09780</name>
    <name evidence="3" type="ORF">EFE40_05480</name>
    <name evidence="4" type="ORF">SAMN04515625_0875</name>
</gene>
<evidence type="ECO:0000313" key="6">
    <source>
        <dbReference type="Proteomes" id="UP000198669"/>
    </source>
</evidence>
<evidence type="ECO:0000313" key="4">
    <source>
        <dbReference type="EMBL" id="SDW38225.1"/>
    </source>
</evidence>
<keyword evidence="5" id="KW-1185">Reference proteome</keyword>
<dbReference type="SUPFAM" id="SSF54913">
    <property type="entry name" value="GlnB-like"/>
    <property type="match status" value="1"/>
</dbReference>
<evidence type="ECO:0000256" key="1">
    <source>
        <dbReference type="RuleBase" id="RU003936"/>
    </source>
</evidence>
<dbReference type="EMBL" id="RJJG01000004">
    <property type="protein sequence ID" value="RNI08923.1"/>
    <property type="molecule type" value="Genomic_DNA"/>
</dbReference>
<reference evidence="3 7" key="3">
    <citation type="submission" date="2018-10" db="EMBL/GenBank/DDBJ databases">
        <title>Cultivation of a novel Methanohalophilus strain from Kebrit Deep of the Red Sea and a genomic comparison of members of the genus Methanohalophilus.</title>
        <authorList>
            <person name="Guan Y."/>
            <person name="Ngugi D.K."/>
            <person name="Stingl U."/>
        </authorList>
    </citation>
    <scope>NUCLEOTIDE SEQUENCE [LARGE SCALE GENOMIC DNA]</scope>
    <source>
        <strain evidence="3 7">DSM 3094</strain>
    </source>
</reference>
<dbReference type="GO" id="GO:0005524">
    <property type="term" value="F:ATP binding"/>
    <property type="evidence" value="ECO:0007669"/>
    <property type="project" value="TreeGrafter"/>
</dbReference>
<dbReference type="GO" id="GO:0006808">
    <property type="term" value="P:regulation of nitrogen utilization"/>
    <property type="evidence" value="ECO:0007669"/>
    <property type="project" value="InterPro"/>
</dbReference>
<dbReference type="PANTHER" id="PTHR30115">
    <property type="entry name" value="NITROGEN REGULATORY PROTEIN P-II"/>
    <property type="match status" value="1"/>
</dbReference>
<dbReference type="OrthoDB" id="10960at2157"/>
<dbReference type="EMBL" id="FNMU01000002">
    <property type="protein sequence ID" value="SDW38225.1"/>
    <property type="molecule type" value="Genomic_DNA"/>
</dbReference>
<dbReference type="GeneID" id="30584062"/>
<dbReference type="PROSITE" id="PS51343">
    <property type="entry name" value="PII_GLNB_DOM"/>
    <property type="match status" value="1"/>
</dbReference>
<protein>
    <submittedName>
        <fullName evidence="4">Nitrogen regulatory protein P-II family</fullName>
    </submittedName>
    <submittedName>
        <fullName evidence="3">P-II family nitrogen regulator</fullName>
    </submittedName>
    <submittedName>
        <fullName evidence="2">Transcriptional regulator</fullName>
    </submittedName>
</protein>
<dbReference type="RefSeq" id="WP_072562153.1">
    <property type="nucleotide sequence ID" value="NZ_CP017921.1"/>
</dbReference>
<evidence type="ECO:0000313" key="2">
    <source>
        <dbReference type="EMBL" id="APH39738.1"/>
    </source>
</evidence>
<dbReference type="AlphaFoldDB" id="A0A1L3Q4G9"/>
<dbReference type="Proteomes" id="UP000186879">
    <property type="component" value="Chromosome"/>
</dbReference>
<evidence type="ECO:0000313" key="3">
    <source>
        <dbReference type="EMBL" id="RNI08923.1"/>
    </source>
</evidence>
<evidence type="ECO:0000313" key="7">
    <source>
        <dbReference type="Proteomes" id="UP000267921"/>
    </source>
</evidence>
<reference evidence="4 6" key="2">
    <citation type="submission" date="2016-10" db="EMBL/GenBank/DDBJ databases">
        <authorList>
            <person name="de Groot N.N."/>
        </authorList>
    </citation>
    <scope>NUCLEOTIDE SEQUENCE [LARGE SCALE GENOMIC DNA]</scope>
    <source>
        <strain evidence="4 6">Z-7982</strain>
    </source>
</reference>
<dbReference type="STRING" id="2177.BHR79_09780"/>
<dbReference type="GO" id="GO:0030234">
    <property type="term" value="F:enzyme regulator activity"/>
    <property type="evidence" value="ECO:0007669"/>
    <property type="project" value="InterPro"/>
</dbReference>
<sequence length="112" mass="12382">MKKKITAIIRPEKLENVKEALEEKGFIAMTITDVKGRGAQKGIHLQYRGKKTEVDLIPKVQIDMVLDENDVLRVMSTIKKAGKTGKAGDGKIFVSPVEMVANVRDEEVMVSG</sequence>
<dbReference type="InterPro" id="IPR017918">
    <property type="entry name" value="N-reg_PII_CS"/>
</dbReference>
<accession>A0A1L3Q4G9</accession>
<dbReference type="InterPro" id="IPR011322">
    <property type="entry name" value="N-reg_PII-like_a/b"/>
</dbReference>
<dbReference type="PRINTS" id="PR00340">
    <property type="entry name" value="PIIGLNB"/>
</dbReference>
<dbReference type="PANTHER" id="PTHR30115:SF11">
    <property type="entry name" value="NITROGEN REGULATORY PROTEIN P-II HOMOLOG"/>
    <property type="match status" value="1"/>
</dbReference>
<organism evidence="2 5">
    <name type="scientific">Methanohalophilus halophilus</name>
    <dbReference type="NCBI Taxonomy" id="2177"/>
    <lineage>
        <taxon>Archaea</taxon>
        <taxon>Methanobacteriati</taxon>
        <taxon>Methanobacteriota</taxon>
        <taxon>Stenosarchaea group</taxon>
        <taxon>Methanomicrobia</taxon>
        <taxon>Methanosarcinales</taxon>
        <taxon>Methanosarcinaceae</taxon>
        <taxon>Methanohalophilus</taxon>
    </lineage>
</organism>
<dbReference type="EMBL" id="CP017921">
    <property type="protein sequence ID" value="APH39738.1"/>
    <property type="molecule type" value="Genomic_DNA"/>
</dbReference>
<dbReference type="InterPro" id="IPR015867">
    <property type="entry name" value="N-reg_PII/ATP_PRibTrfase_C"/>
</dbReference>
<comment type="similarity">
    <text evidence="1">Belongs to the P(II) protein family.</text>
</comment>
<reference evidence="2 5" key="1">
    <citation type="submission" date="2016-10" db="EMBL/GenBank/DDBJ databases">
        <title>Methanohalophilus halophilus.</title>
        <authorList>
            <person name="L'haridon S."/>
        </authorList>
    </citation>
    <scope>NUCLEOTIDE SEQUENCE [LARGE SCALE GENOMIC DNA]</scope>
    <source>
        <strain evidence="2 5">Z-7982</strain>
    </source>
</reference>